<name>A0AB36E791_HAEPA</name>
<dbReference type="Proteomes" id="UP000092740">
    <property type="component" value="Unassembled WGS sequence"/>
</dbReference>
<sequence>MNFVLAKITRKKDLVKILSDDHIFPDFSYENLNFITYNYDYNLDDNAWFQIENLKNQDFCPEFLDNSNLFDSKMFSEIKKEEINIEKLKYLVSCTNDALFFQKITGSLLLKKKHLLTICKNGAQLCEPQDLLVIKDIPDAVYIIKDDRLIFRNLSSISSIFKGIEDLYREATNTEVQQFLESDFIDLKEDFLSEKVSIPNRKRIALVQDRLNNMTLDQRQELLNYLAEYKNNILKFNADGSRIEISTDVQLKHLLYGIDERYYTTALGKEKRLANSVQRI</sequence>
<dbReference type="AlphaFoldDB" id="A0AB36E791"/>
<dbReference type="EMBL" id="MAQD01000009">
    <property type="protein sequence ID" value="OBY50293.1"/>
    <property type="molecule type" value="Genomic_DNA"/>
</dbReference>
<proteinExistence type="predicted"/>
<evidence type="ECO:0008006" key="3">
    <source>
        <dbReference type="Google" id="ProtNLM"/>
    </source>
</evidence>
<gene>
    <name evidence="1" type="ORF">BBB48_08790</name>
</gene>
<comment type="caution">
    <text evidence="1">The sequence shown here is derived from an EMBL/GenBank/DDBJ whole genome shotgun (WGS) entry which is preliminary data.</text>
</comment>
<evidence type="ECO:0000313" key="1">
    <source>
        <dbReference type="EMBL" id="OBY50293.1"/>
    </source>
</evidence>
<accession>A0AB36E791</accession>
<protein>
    <recommendedName>
        <fullName evidence="3">ATP F0F1 synthase synthase</fullName>
    </recommendedName>
</protein>
<evidence type="ECO:0000313" key="2">
    <source>
        <dbReference type="Proteomes" id="UP000092740"/>
    </source>
</evidence>
<reference evidence="1 2" key="1">
    <citation type="submission" date="2016-06" db="EMBL/GenBank/DDBJ databases">
        <title>Simultaneous identification of Haemophilus influenzae and Haemophilus haemolyticus using TaqMan real-time PCR.</title>
        <authorList>
            <person name="Price E.P."/>
            <person name="Sarovich D.S."/>
            <person name="Harris T."/>
            <person name="Spargo J.C."/>
            <person name="Nosworthy E."/>
            <person name="Beissbarth J."/>
            <person name="Smith-Vaughan H.C."/>
        </authorList>
    </citation>
    <scope>NUCLEOTIDE SEQUENCE [LARGE SCALE GENOMIC DNA]</scope>
    <source>
        <strain evidence="1 2">ATCC 9796</strain>
    </source>
</reference>
<organism evidence="1 2">
    <name type="scientific">Haemophilus parainfluenzae</name>
    <dbReference type="NCBI Taxonomy" id="729"/>
    <lineage>
        <taxon>Bacteria</taxon>
        <taxon>Pseudomonadati</taxon>
        <taxon>Pseudomonadota</taxon>
        <taxon>Gammaproteobacteria</taxon>
        <taxon>Pasteurellales</taxon>
        <taxon>Pasteurellaceae</taxon>
        <taxon>Haemophilus</taxon>
    </lineage>
</organism>
<dbReference type="InterPro" id="IPR032359">
    <property type="entry name" value="KwaB-like"/>
</dbReference>
<dbReference type="RefSeq" id="WP_065286175.1">
    <property type="nucleotide sequence ID" value="NZ_MAQD01000009.1"/>
</dbReference>
<dbReference type="Pfam" id="PF16162">
    <property type="entry name" value="KwaB"/>
    <property type="match status" value="1"/>
</dbReference>